<dbReference type="Proteomes" id="UP000232455">
    <property type="component" value="Unassembled WGS sequence"/>
</dbReference>
<reference evidence="1 2" key="1">
    <citation type="submission" date="2017-11" db="EMBL/GenBank/DDBJ databases">
        <title>Genome sequencing of a diverse group of Pseudomonas species.</title>
        <authorList>
            <person name="Loper J."/>
        </authorList>
    </citation>
    <scope>NUCLEOTIDE SEQUENCE [LARGE SCALE GENOMIC DNA]</scope>
    <source>
        <strain evidence="1 2">LMG 25716</strain>
    </source>
</reference>
<accession>A0ABX4Q3R5</accession>
<dbReference type="EMBL" id="PHHE01000001">
    <property type="protein sequence ID" value="PKA71381.1"/>
    <property type="molecule type" value="Genomic_DNA"/>
</dbReference>
<sequence>MSDVWLMDRSRLLHESLELSGWENPEEVIQRVKRLDLGLPAEDEFAVVCSWLGKCSLIHKLDQQQIPKSSHDIYQVPDLLAVFDTGNHQYKVLIEVKTKVDKNLTLRKL</sequence>
<proteinExistence type="predicted"/>
<gene>
    <name evidence="1" type="ORF">ATI02_4359</name>
</gene>
<name>A0ABX4Q3R5_9PSED</name>
<organism evidence="1 2">
    <name type="scientific">Pseudomonas baetica</name>
    <dbReference type="NCBI Taxonomy" id="674054"/>
    <lineage>
        <taxon>Bacteria</taxon>
        <taxon>Pseudomonadati</taxon>
        <taxon>Pseudomonadota</taxon>
        <taxon>Gammaproteobacteria</taxon>
        <taxon>Pseudomonadales</taxon>
        <taxon>Pseudomonadaceae</taxon>
        <taxon>Pseudomonas</taxon>
    </lineage>
</organism>
<comment type="caution">
    <text evidence="1">The sequence shown here is derived from an EMBL/GenBank/DDBJ whole genome shotgun (WGS) entry which is preliminary data.</text>
</comment>
<evidence type="ECO:0000313" key="2">
    <source>
        <dbReference type="Proteomes" id="UP000232455"/>
    </source>
</evidence>
<evidence type="ECO:0000313" key="1">
    <source>
        <dbReference type="EMBL" id="PKA71381.1"/>
    </source>
</evidence>
<protein>
    <submittedName>
        <fullName evidence="1">Uncharacterized protein</fullName>
    </submittedName>
</protein>
<keyword evidence="2" id="KW-1185">Reference proteome</keyword>
<dbReference type="RefSeq" id="WP_238156191.1">
    <property type="nucleotide sequence ID" value="NZ_PHHE01000001.1"/>
</dbReference>